<dbReference type="EMBL" id="BPLR01020859">
    <property type="protein sequence ID" value="GIX83328.1"/>
    <property type="molecule type" value="Genomic_DNA"/>
</dbReference>
<dbReference type="Proteomes" id="UP001054945">
    <property type="component" value="Unassembled WGS sequence"/>
</dbReference>
<dbReference type="AlphaFoldDB" id="A0AAV4NHJ5"/>
<reference evidence="2 3" key="1">
    <citation type="submission" date="2021-06" db="EMBL/GenBank/DDBJ databases">
        <title>Caerostris extrusa draft genome.</title>
        <authorList>
            <person name="Kono N."/>
            <person name="Arakawa K."/>
        </authorList>
    </citation>
    <scope>NUCLEOTIDE SEQUENCE [LARGE SCALE GENOMIC DNA]</scope>
</reference>
<feature type="compositionally biased region" description="Polar residues" evidence="1">
    <location>
        <begin position="100"/>
        <end position="115"/>
    </location>
</feature>
<name>A0AAV4NHJ5_CAEEX</name>
<feature type="compositionally biased region" description="Polar residues" evidence="1">
    <location>
        <begin position="73"/>
        <end position="83"/>
    </location>
</feature>
<evidence type="ECO:0000313" key="2">
    <source>
        <dbReference type="EMBL" id="GIX83328.1"/>
    </source>
</evidence>
<proteinExistence type="predicted"/>
<organism evidence="2 3">
    <name type="scientific">Caerostris extrusa</name>
    <name type="common">Bark spider</name>
    <name type="synonym">Caerostris bankana</name>
    <dbReference type="NCBI Taxonomy" id="172846"/>
    <lineage>
        <taxon>Eukaryota</taxon>
        <taxon>Metazoa</taxon>
        <taxon>Ecdysozoa</taxon>
        <taxon>Arthropoda</taxon>
        <taxon>Chelicerata</taxon>
        <taxon>Arachnida</taxon>
        <taxon>Araneae</taxon>
        <taxon>Araneomorphae</taxon>
        <taxon>Entelegynae</taxon>
        <taxon>Araneoidea</taxon>
        <taxon>Araneidae</taxon>
        <taxon>Caerostris</taxon>
    </lineage>
</organism>
<gene>
    <name evidence="2" type="ORF">CEXT_500661</name>
</gene>
<evidence type="ECO:0000313" key="3">
    <source>
        <dbReference type="Proteomes" id="UP001054945"/>
    </source>
</evidence>
<keyword evidence="3" id="KW-1185">Reference proteome</keyword>
<protein>
    <submittedName>
        <fullName evidence="2">Uncharacterized protein</fullName>
    </submittedName>
</protein>
<accession>A0AAV4NHJ5</accession>
<comment type="caution">
    <text evidence="2">The sequence shown here is derived from an EMBL/GenBank/DDBJ whole genome shotgun (WGS) entry which is preliminary data.</text>
</comment>
<sequence>MRGKWTLFGIGLKPGLLPSLKIGCSCNSHTNLKIPKFLCKLSNPITSKPNPKDFNSNPPPGTGCEAPTPLPFSRNSSHASQKSLLRVETPLWRPPKFLSKPSNPITQPNPKDSISNPPPGTGCGTNPLFPSQGIRVMPPRRVSYVQKLHSGGIKMEHSSLYLPMRDCGGVERD</sequence>
<evidence type="ECO:0000256" key="1">
    <source>
        <dbReference type="SAM" id="MobiDB-lite"/>
    </source>
</evidence>
<feature type="region of interest" description="Disordered" evidence="1">
    <location>
        <begin position="49"/>
        <end position="135"/>
    </location>
</feature>